<proteinExistence type="predicted"/>
<dbReference type="CDD" id="cd01449">
    <property type="entry name" value="TST_Repeat_2"/>
    <property type="match status" value="1"/>
</dbReference>
<dbReference type="FunFam" id="3.40.250.10:FF:000048">
    <property type="entry name" value="Thiosulfate sulfurtransferase"/>
    <property type="match status" value="1"/>
</dbReference>
<dbReference type="OrthoDB" id="9770030at2"/>
<dbReference type="STRING" id="633813.SAMN04488087_1552"/>
<accession>A0A1M6TVE4</accession>
<feature type="domain" description="Rhodanese" evidence="3">
    <location>
        <begin position="17"/>
        <end position="137"/>
    </location>
</feature>
<dbReference type="InterPro" id="IPR036873">
    <property type="entry name" value="Rhodanese-like_dom_sf"/>
</dbReference>
<evidence type="ECO:0000256" key="1">
    <source>
        <dbReference type="ARBA" id="ARBA00022679"/>
    </source>
</evidence>
<dbReference type="CDD" id="cd01448">
    <property type="entry name" value="TST_Repeat_1"/>
    <property type="match status" value="1"/>
</dbReference>
<dbReference type="RefSeq" id="WP_072715403.1">
    <property type="nucleotide sequence ID" value="NZ_FRAU01000004.1"/>
</dbReference>
<dbReference type="SUPFAM" id="SSF52821">
    <property type="entry name" value="Rhodanese/Cell cycle control phosphatase"/>
    <property type="match status" value="2"/>
</dbReference>
<dbReference type="InterPro" id="IPR045078">
    <property type="entry name" value="TST/MPST-like"/>
</dbReference>
<gene>
    <name evidence="4" type="ORF">SAMN04488087_1552</name>
</gene>
<dbReference type="SMART" id="SM00450">
    <property type="entry name" value="RHOD"/>
    <property type="match status" value="2"/>
</dbReference>
<evidence type="ECO:0000256" key="2">
    <source>
        <dbReference type="ARBA" id="ARBA00022737"/>
    </source>
</evidence>
<dbReference type="AlphaFoldDB" id="A0A1M6TVE4"/>
<name>A0A1M6TVE4_9BACT</name>
<dbReference type="PANTHER" id="PTHR11364">
    <property type="entry name" value="THIOSULFATE SULFERTANSFERASE"/>
    <property type="match status" value="1"/>
</dbReference>
<dbReference type="GO" id="GO:0004792">
    <property type="term" value="F:thiosulfate-cyanide sulfurtransferase activity"/>
    <property type="evidence" value="ECO:0007669"/>
    <property type="project" value="TreeGrafter"/>
</dbReference>
<keyword evidence="2" id="KW-0677">Repeat</keyword>
<dbReference type="EMBL" id="FRAU01000004">
    <property type="protein sequence ID" value="SHK60982.1"/>
    <property type="molecule type" value="Genomic_DNA"/>
</dbReference>
<evidence type="ECO:0000313" key="5">
    <source>
        <dbReference type="Proteomes" id="UP000185812"/>
    </source>
</evidence>
<dbReference type="Pfam" id="PF00581">
    <property type="entry name" value="Rhodanese"/>
    <property type="match status" value="2"/>
</dbReference>
<keyword evidence="1 4" id="KW-0808">Transferase</keyword>
<protein>
    <submittedName>
        <fullName evidence="4">Thiosulfate/3-mercaptopyruvate sulfurtransferase</fullName>
    </submittedName>
</protein>
<dbReference type="PROSITE" id="PS50206">
    <property type="entry name" value="RHODANESE_3"/>
    <property type="match status" value="2"/>
</dbReference>
<evidence type="ECO:0000313" key="4">
    <source>
        <dbReference type="EMBL" id="SHK60982.1"/>
    </source>
</evidence>
<sequence>MAYTTLVDPETLQTHLDDPDWVVVDCRFSLNDPAYGRQAYLEAHIPGAVYAHLDADLSGPVVPGQTGRHPLPDPDQLAQKLGAWGIDARTQVVAYDDAGGAFAARLWWLLGWLGHEAVAVLDGGWPRWVQEGRPVRKGVERRTARTFKPQVRSEWVVTAEEVMQRLQDPAWRLLDARAPERYRGEQEPIDPVAGHIPGAVNAPFTENLTSEGTFRPPAALRQRFMALLGNVPPERVICYCGSGVTAAHNLLALAHAGLPGARLYVGSWSEWITDPQRPVARGPRP</sequence>
<dbReference type="FunFam" id="3.40.250.10:FF:000035">
    <property type="entry name" value="Thiosulfate sulfurtransferase"/>
    <property type="match status" value="1"/>
</dbReference>
<keyword evidence="5" id="KW-1185">Reference proteome</keyword>
<reference evidence="5" key="1">
    <citation type="submission" date="2016-11" db="EMBL/GenBank/DDBJ databases">
        <authorList>
            <person name="Varghese N."/>
            <person name="Submissions S."/>
        </authorList>
    </citation>
    <scope>NUCLEOTIDE SEQUENCE [LARGE SCALE GENOMIC DNA]</scope>
    <source>
        <strain evidence="5">DSM 22212</strain>
    </source>
</reference>
<dbReference type="PANTHER" id="PTHR11364:SF27">
    <property type="entry name" value="SULFURTRANSFERASE"/>
    <property type="match status" value="1"/>
</dbReference>
<keyword evidence="4" id="KW-0670">Pyruvate</keyword>
<dbReference type="Proteomes" id="UP000185812">
    <property type="component" value="Unassembled WGS sequence"/>
</dbReference>
<feature type="domain" description="Rhodanese" evidence="3">
    <location>
        <begin position="167"/>
        <end position="280"/>
    </location>
</feature>
<organism evidence="4 5">
    <name type="scientific">Rhodothermus profundi</name>
    <dbReference type="NCBI Taxonomy" id="633813"/>
    <lineage>
        <taxon>Bacteria</taxon>
        <taxon>Pseudomonadati</taxon>
        <taxon>Rhodothermota</taxon>
        <taxon>Rhodothermia</taxon>
        <taxon>Rhodothermales</taxon>
        <taxon>Rhodothermaceae</taxon>
        <taxon>Rhodothermus</taxon>
    </lineage>
</organism>
<dbReference type="Gene3D" id="3.40.250.10">
    <property type="entry name" value="Rhodanese-like domain"/>
    <property type="match status" value="2"/>
</dbReference>
<dbReference type="InterPro" id="IPR001763">
    <property type="entry name" value="Rhodanese-like_dom"/>
</dbReference>
<evidence type="ECO:0000259" key="3">
    <source>
        <dbReference type="PROSITE" id="PS50206"/>
    </source>
</evidence>